<dbReference type="NCBIfam" id="TIGR00732">
    <property type="entry name" value="dprA"/>
    <property type="match status" value="1"/>
</dbReference>
<dbReference type="GO" id="GO:0009294">
    <property type="term" value="P:DNA-mediated transformation"/>
    <property type="evidence" value="ECO:0007669"/>
    <property type="project" value="InterPro"/>
</dbReference>
<evidence type="ECO:0000259" key="2">
    <source>
        <dbReference type="Pfam" id="PF02481"/>
    </source>
</evidence>
<gene>
    <name evidence="4" type="ORF">A3F54_01655</name>
</gene>
<dbReference type="InterPro" id="IPR003488">
    <property type="entry name" value="DprA"/>
</dbReference>
<organism evidence="4 5">
    <name type="scientific">Candidatus Kerfeldbacteria bacterium RIFCSPHIGHO2_12_FULL_48_17</name>
    <dbReference type="NCBI Taxonomy" id="1798542"/>
    <lineage>
        <taxon>Bacteria</taxon>
        <taxon>Candidatus Kerfeldiibacteriota</taxon>
    </lineage>
</organism>
<dbReference type="PANTHER" id="PTHR43022:SF1">
    <property type="entry name" value="PROTEIN SMF"/>
    <property type="match status" value="1"/>
</dbReference>
<dbReference type="InterPro" id="IPR011991">
    <property type="entry name" value="ArsR-like_HTH"/>
</dbReference>
<dbReference type="CDD" id="cd00090">
    <property type="entry name" value="HTH_ARSR"/>
    <property type="match status" value="1"/>
</dbReference>
<dbReference type="Proteomes" id="UP000176952">
    <property type="component" value="Unassembled WGS sequence"/>
</dbReference>
<evidence type="ECO:0000256" key="1">
    <source>
        <dbReference type="ARBA" id="ARBA00006525"/>
    </source>
</evidence>
<dbReference type="Gene3D" id="3.40.50.450">
    <property type="match status" value="1"/>
</dbReference>
<evidence type="ECO:0000259" key="3">
    <source>
        <dbReference type="Pfam" id="PF17782"/>
    </source>
</evidence>
<dbReference type="Pfam" id="PF17782">
    <property type="entry name" value="WHD_DprA"/>
    <property type="match status" value="1"/>
</dbReference>
<dbReference type="EMBL" id="MHKD01000025">
    <property type="protein sequence ID" value="OGY82678.1"/>
    <property type="molecule type" value="Genomic_DNA"/>
</dbReference>
<dbReference type="SUPFAM" id="SSF46785">
    <property type="entry name" value="Winged helix' DNA-binding domain"/>
    <property type="match status" value="1"/>
</dbReference>
<dbReference type="InterPro" id="IPR036388">
    <property type="entry name" value="WH-like_DNA-bd_sf"/>
</dbReference>
<feature type="domain" description="DprA winged helix" evidence="3">
    <location>
        <begin position="314"/>
        <end position="361"/>
    </location>
</feature>
<dbReference type="STRING" id="1798542.A3F54_01655"/>
<dbReference type="InterPro" id="IPR036390">
    <property type="entry name" value="WH_DNA-bd_sf"/>
</dbReference>
<feature type="domain" description="Smf/DprA SLOG" evidence="2">
    <location>
        <begin position="84"/>
        <end position="296"/>
    </location>
</feature>
<sequence>MQNPTNEALHAHAWKLLPNITNQHLTRLHTQFHSFQAAWQAPLSAMKAFSRTAPETFAHYQRLRPTIKPQIAFHSLKQYNIHPIYKEDAIYPAQLKPLPDAPWLLYARGNTKLLNTNAPTIAVVGSRKQTSYGREVIRHIIAPLINANITIVSGLALGNDAGAHIETLKHHGQTIAVLGSGSNDTSITPPSNFNLARRILDNHGLILSEYPPHTPGLAHHFPARNRIIAGLSAATIVIEGALKSGALITARLAAEYGREVWAVPGSIFSQTSAGCNHLIEEGAHPFTTTAHILETLDITPDPTALTKIPSLANNPVATKIFQLLQQQPRTPDAIASTLNITPTTIIQTLSELEISGLIHSSGDQIFRATS</sequence>
<evidence type="ECO:0000313" key="5">
    <source>
        <dbReference type="Proteomes" id="UP000176952"/>
    </source>
</evidence>
<dbReference type="SUPFAM" id="SSF102405">
    <property type="entry name" value="MCP/YpsA-like"/>
    <property type="match status" value="1"/>
</dbReference>
<dbReference type="InterPro" id="IPR041614">
    <property type="entry name" value="DprA_WH"/>
</dbReference>
<proteinExistence type="inferred from homology"/>
<dbReference type="AlphaFoldDB" id="A0A1G2B0J2"/>
<name>A0A1G2B0J2_9BACT</name>
<reference evidence="4 5" key="1">
    <citation type="journal article" date="2016" name="Nat. Commun.">
        <title>Thousands of microbial genomes shed light on interconnected biogeochemical processes in an aquifer system.</title>
        <authorList>
            <person name="Anantharaman K."/>
            <person name="Brown C.T."/>
            <person name="Hug L.A."/>
            <person name="Sharon I."/>
            <person name="Castelle C.J."/>
            <person name="Probst A.J."/>
            <person name="Thomas B.C."/>
            <person name="Singh A."/>
            <person name="Wilkins M.J."/>
            <person name="Karaoz U."/>
            <person name="Brodie E.L."/>
            <person name="Williams K.H."/>
            <person name="Hubbard S.S."/>
            <person name="Banfield J.F."/>
        </authorList>
    </citation>
    <scope>NUCLEOTIDE SEQUENCE [LARGE SCALE GENOMIC DNA]</scope>
</reference>
<dbReference type="Gene3D" id="1.10.10.10">
    <property type="entry name" value="Winged helix-like DNA-binding domain superfamily/Winged helix DNA-binding domain"/>
    <property type="match status" value="1"/>
</dbReference>
<dbReference type="InterPro" id="IPR057666">
    <property type="entry name" value="DrpA_SLOG"/>
</dbReference>
<comment type="caution">
    <text evidence="4">The sequence shown here is derived from an EMBL/GenBank/DDBJ whole genome shotgun (WGS) entry which is preliminary data.</text>
</comment>
<evidence type="ECO:0000313" key="4">
    <source>
        <dbReference type="EMBL" id="OGY82678.1"/>
    </source>
</evidence>
<comment type="similarity">
    <text evidence="1">Belongs to the DprA/Smf family.</text>
</comment>
<dbReference type="Pfam" id="PF02481">
    <property type="entry name" value="DNA_processg_A"/>
    <property type="match status" value="1"/>
</dbReference>
<dbReference type="PANTHER" id="PTHR43022">
    <property type="entry name" value="PROTEIN SMF"/>
    <property type="match status" value="1"/>
</dbReference>
<protein>
    <submittedName>
        <fullName evidence="4">DNA protecting protein DprA</fullName>
    </submittedName>
</protein>
<accession>A0A1G2B0J2</accession>